<dbReference type="InterPro" id="IPR029058">
    <property type="entry name" value="AB_hydrolase_fold"/>
</dbReference>
<evidence type="ECO:0000256" key="1">
    <source>
        <dbReference type="ARBA" id="ARBA00010515"/>
    </source>
</evidence>
<evidence type="ECO:0000256" key="3">
    <source>
        <dbReference type="PROSITE-ProRule" id="PRU10038"/>
    </source>
</evidence>
<dbReference type="PANTHER" id="PTHR48081">
    <property type="entry name" value="AB HYDROLASE SUPERFAMILY PROTEIN C4A8.06C"/>
    <property type="match status" value="1"/>
</dbReference>
<comment type="similarity">
    <text evidence="1">Belongs to the 'GDXG' lipolytic enzyme family.</text>
</comment>
<dbReference type="InterPro" id="IPR013094">
    <property type="entry name" value="AB_hydrolase_3"/>
</dbReference>
<dbReference type="EMBL" id="QDGZ01000005">
    <property type="protein sequence ID" value="PVG82446.1"/>
    <property type="molecule type" value="Genomic_DNA"/>
</dbReference>
<dbReference type="OrthoDB" id="9803828at2"/>
<dbReference type="Gene3D" id="3.40.50.1820">
    <property type="entry name" value="alpha/beta hydrolase"/>
    <property type="match status" value="1"/>
</dbReference>
<dbReference type="RefSeq" id="WP_116572750.1">
    <property type="nucleotide sequence ID" value="NZ_QDGZ01000005.1"/>
</dbReference>
<dbReference type="Proteomes" id="UP000246018">
    <property type="component" value="Unassembled WGS sequence"/>
</dbReference>
<gene>
    <name evidence="5" type="ORF">DDE18_13360</name>
</gene>
<dbReference type="InterPro" id="IPR050300">
    <property type="entry name" value="GDXG_lipolytic_enzyme"/>
</dbReference>
<dbReference type="Pfam" id="PF07859">
    <property type="entry name" value="Abhydrolase_3"/>
    <property type="match status" value="1"/>
</dbReference>
<keyword evidence="6" id="KW-1185">Reference proteome</keyword>
<accession>A0A2T8F9P7</accession>
<dbReference type="AlphaFoldDB" id="A0A2T8F9P7"/>
<organism evidence="5 6">
    <name type="scientific">Nocardioides gansuensis</name>
    <dbReference type="NCBI Taxonomy" id="2138300"/>
    <lineage>
        <taxon>Bacteria</taxon>
        <taxon>Bacillati</taxon>
        <taxon>Actinomycetota</taxon>
        <taxon>Actinomycetes</taxon>
        <taxon>Propionibacteriales</taxon>
        <taxon>Nocardioidaceae</taxon>
        <taxon>Nocardioides</taxon>
    </lineage>
</organism>
<evidence type="ECO:0000259" key="4">
    <source>
        <dbReference type="Pfam" id="PF07859"/>
    </source>
</evidence>
<keyword evidence="2" id="KW-0378">Hydrolase</keyword>
<feature type="domain" description="Alpha/beta hydrolase fold-3" evidence="4">
    <location>
        <begin position="81"/>
        <end position="278"/>
    </location>
</feature>
<sequence length="299" mass="32817">MPSLQHDALAALIPRLRRSRELDTEANERARVVAWHERLDRSLPTGAVPGFARRFSVVTEDIGFPSHVVTPRHLTPIRTIYYVHGGGFMAPIDAHHVRYATRLARALRARVVLPDYPLAPEHTWRDSHEALVAHASRWADEPGGLVLAGDSAGGGLALAIAVAMRDRGATPATHLVLHAPWGDLTTSTPETAEFDKVDRWLFLGKLHAYAVWWAGSEADLGRPEVSPALADLDGLPPGIMLYGTRDLLAPGCRLLARRAAESSWDLTVVEEPDLIHVYGLLPLLPEARRAFRQVVEAVS</sequence>
<comment type="caution">
    <text evidence="5">The sequence shown here is derived from an EMBL/GenBank/DDBJ whole genome shotgun (WGS) entry which is preliminary data.</text>
</comment>
<reference evidence="5 6" key="1">
    <citation type="submission" date="2018-04" db="EMBL/GenBank/DDBJ databases">
        <title>Genome of Nocardioides gansuensis WSJ-1.</title>
        <authorList>
            <person name="Wu S."/>
            <person name="Wang G."/>
        </authorList>
    </citation>
    <scope>NUCLEOTIDE SEQUENCE [LARGE SCALE GENOMIC DNA]</scope>
    <source>
        <strain evidence="5 6">WSJ-1</strain>
    </source>
</reference>
<name>A0A2T8F9P7_9ACTN</name>
<proteinExistence type="inferred from homology"/>
<evidence type="ECO:0000313" key="6">
    <source>
        <dbReference type="Proteomes" id="UP000246018"/>
    </source>
</evidence>
<evidence type="ECO:0000313" key="5">
    <source>
        <dbReference type="EMBL" id="PVG82446.1"/>
    </source>
</evidence>
<evidence type="ECO:0000256" key="2">
    <source>
        <dbReference type="ARBA" id="ARBA00022801"/>
    </source>
</evidence>
<dbReference type="GO" id="GO:0016787">
    <property type="term" value="F:hydrolase activity"/>
    <property type="evidence" value="ECO:0007669"/>
    <property type="project" value="UniProtKB-KW"/>
</dbReference>
<protein>
    <recommendedName>
        <fullName evidence="4">Alpha/beta hydrolase fold-3 domain-containing protein</fullName>
    </recommendedName>
</protein>
<dbReference type="SUPFAM" id="SSF53474">
    <property type="entry name" value="alpha/beta-Hydrolases"/>
    <property type="match status" value="1"/>
</dbReference>
<dbReference type="InterPro" id="IPR033140">
    <property type="entry name" value="Lipase_GDXG_put_SER_AS"/>
</dbReference>
<feature type="active site" evidence="3">
    <location>
        <position position="151"/>
    </location>
</feature>
<dbReference type="PANTHER" id="PTHR48081:SF8">
    <property type="entry name" value="ALPHA_BETA HYDROLASE FOLD-3 DOMAIN-CONTAINING PROTEIN-RELATED"/>
    <property type="match status" value="1"/>
</dbReference>
<dbReference type="PROSITE" id="PS01174">
    <property type="entry name" value="LIPASE_GDXG_SER"/>
    <property type="match status" value="1"/>
</dbReference>